<feature type="transmembrane region" description="Helical" evidence="1">
    <location>
        <begin position="7"/>
        <end position="27"/>
    </location>
</feature>
<keyword evidence="1" id="KW-0812">Transmembrane</keyword>
<reference evidence="3 4" key="1">
    <citation type="submission" date="2024-05" db="EMBL/GenBank/DDBJ databases">
        <authorList>
            <person name="Duchaud E."/>
        </authorList>
    </citation>
    <scope>NUCLEOTIDE SEQUENCE [LARGE SCALE GENOMIC DNA]</scope>
    <source>
        <strain evidence="3">Ena-SAMPLE-TAB-13-05-2024-13:56:06:370-140305</strain>
    </source>
</reference>
<dbReference type="EMBL" id="CAXJRC010000041">
    <property type="protein sequence ID" value="CAL2107742.1"/>
    <property type="molecule type" value="Genomic_DNA"/>
</dbReference>
<evidence type="ECO:0000259" key="2">
    <source>
        <dbReference type="Pfam" id="PF06580"/>
    </source>
</evidence>
<evidence type="ECO:0000313" key="4">
    <source>
        <dbReference type="Proteomes" id="UP001497602"/>
    </source>
</evidence>
<feature type="transmembrane region" description="Helical" evidence="1">
    <location>
        <begin position="115"/>
        <end position="141"/>
    </location>
</feature>
<feature type="domain" description="Signal transduction histidine kinase internal region" evidence="2">
    <location>
        <begin position="160"/>
        <end position="239"/>
    </location>
</feature>
<keyword evidence="1" id="KW-0472">Membrane</keyword>
<dbReference type="PANTHER" id="PTHR34220:SF7">
    <property type="entry name" value="SENSOR HISTIDINE KINASE YPDA"/>
    <property type="match status" value="1"/>
</dbReference>
<comment type="caution">
    <text evidence="3">The sequence shown here is derived from an EMBL/GenBank/DDBJ whole genome shotgun (WGS) entry which is preliminary data.</text>
</comment>
<feature type="transmembrane region" description="Helical" evidence="1">
    <location>
        <begin position="47"/>
        <end position="64"/>
    </location>
</feature>
<dbReference type="PANTHER" id="PTHR34220">
    <property type="entry name" value="SENSOR HISTIDINE KINASE YPDA"/>
    <property type="match status" value="1"/>
</dbReference>
<evidence type="ECO:0000313" key="3">
    <source>
        <dbReference type="EMBL" id="CAL2107742.1"/>
    </source>
</evidence>
<dbReference type="InterPro" id="IPR010559">
    <property type="entry name" value="Sig_transdc_His_kin_internal"/>
</dbReference>
<keyword evidence="4" id="KW-1185">Reference proteome</keyword>
<proteinExistence type="predicted"/>
<evidence type="ECO:0000256" key="1">
    <source>
        <dbReference type="SAM" id="Phobius"/>
    </source>
</evidence>
<organism evidence="3 4">
    <name type="scientific">Tenacibaculum vairaonense</name>
    <dbReference type="NCBI Taxonomy" id="3137860"/>
    <lineage>
        <taxon>Bacteria</taxon>
        <taxon>Pseudomonadati</taxon>
        <taxon>Bacteroidota</taxon>
        <taxon>Flavobacteriia</taxon>
        <taxon>Flavobacteriales</taxon>
        <taxon>Flavobacteriaceae</taxon>
        <taxon>Tenacibaculum</taxon>
    </lineage>
</organism>
<dbReference type="Pfam" id="PF06580">
    <property type="entry name" value="His_kinase"/>
    <property type="match status" value="1"/>
</dbReference>
<feature type="transmembrane region" description="Helical" evidence="1">
    <location>
        <begin position="76"/>
        <end position="95"/>
    </location>
</feature>
<name>A0ABP1FBM0_9FLAO</name>
<dbReference type="RefSeq" id="WP_348704039.1">
    <property type="nucleotide sequence ID" value="NZ_CAXIYA010000015.1"/>
</dbReference>
<dbReference type="Proteomes" id="UP001497602">
    <property type="component" value="Unassembled WGS sequence"/>
</dbReference>
<gene>
    <name evidence="3" type="ORF">T190115A13A_40264</name>
</gene>
<dbReference type="InterPro" id="IPR050640">
    <property type="entry name" value="Bact_2-comp_sensor_kinase"/>
</dbReference>
<accession>A0ABP1FBM0</accession>
<keyword evidence="1" id="KW-1133">Transmembrane helix</keyword>
<protein>
    <submittedName>
        <fullName evidence="3">His_kinase domain-containing protein</fullName>
    </submittedName>
</protein>
<sequence length="350" mass="41655">MKPKNTFKYHLILGFIIIAMDLFRHYVTGGHNTFVKDYNGIGITLKTTFYITFFSVYFINIGIICPRTLTQKNLSYFFIGQASLFFIFAGIRYFLEEIVIYSISGFHNYSDYSRTFWYYIFDNSYFSLKVILFSTFIYLLFRFIENKNKIHELQLEHKKAELGALKMQLEPHFLFNTLNVFYSELAEKQPETAKGIFKLSELLRYLTYEAQKDFMPLKKEIKFIKDYIYFYEKRFENSLFFNLSTEGVINEQQIPSLVLIHFIENIFKHGIINEKNNPAKISIKVSTDFLELKTYNKISNVKNYSNKGIGKENLKKRLMLLFNKNFTFEHKEVNNTYTAYLKIPIKNKLL</sequence>